<dbReference type="EMBL" id="DMVW01000055">
    <property type="protein sequence ID" value="HAR51387.1"/>
    <property type="molecule type" value="Genomic_DNA"/>
</dbReference>
<evidence type="ECO:0000313" key="4">
    <source>
        <dbReference type="Proteomes" id="UP000264719"/>
    </source>
</evidence>
<dbReference type="InterPro" id="IPR036663">
    <property type="entry name" value="Fumarylacetoacetase_C_sf"/>
</dbReference>
<feature type="domain" description="Fumarylacetoacetase-like C-terminal" evidence="2">
    <location>
        <begin position="81"/>
        <end position="238"/>
    </location>
</feature>
<evidence type="ECO:0000313" key="3">
    <source>
        <dbReference type="EMBL" id="HAR51387.1"/>
    </source>
</evidence>
<evidence type="ECO:0000256" key="1">
    <source>
        <dbReference type="ARBA" id="ARBA00023239"/>
    </source>
</evidence>
<keyword evidence="1" id="KW-0456">Lyase</keyword>
<protein>
    <submittedName>
        <fullName evidence="3">Hydratase</fullName>
    </submittedName>
</protein>
<organism evidence="3 4">
    <name type="scientific">Roseovarius nubinhibens</name>
    <dbReference type="NCBI Taxonomy" id="314263"/>
    <lineage>
        <taxon>Bacteria</taxon>
        <taxon>Pseudomonadati</taxon>
        <taxon>Pseudomonadota</taxon>
        <taxon>Alphaproteobacteria</taxon>
        <taxon>Rhodobacterales</taxon>
        <taxon>Roseobacteraceae</taxon>
        <taxon>Roseovarius</taxon>
    </lineage>
</organism>
<dbReference type="SUPFAM" id="SSF56529">
    <property type="entry name" value="FAH"/>
    <property type="match status" value="1"/>
</dbReference>
<sequence>MTRPDEIRALAQSLMTARQTGLPVTFQASEAFSYEAALQVQRLVQEELGAVSGFKVGRYEPGQPIIAPIPEAYTYAAGAAVPFKGSVGVELEIGFRLNKELAGYERSRVAEYFTPYVVMELVTSRIAEPVGHPLHKLADMQAGYGLVVGSEVTDWAGDDFRSVEVSLVANGEPLVQGEVALPNGSALTSLEMAIEGVGDHAGGLQPGQMVITGTLTGIEMFDASTQVRAEISGLGNVAFELSKA</sequence>
<proteinExistence type="predicted"/>
<comment type="caution">
    <text evidence="3">The sequence shown here is derived from an EMBL/GenBank/DDBJ whole genome shotgun (WGS) entry which is preliminary data.</text>
</comment>
<evidence type="ECO:0000259" key="2">
    <source>
        <dbReference type="Pfam" id="PF01557"/>
    </source>
</evidence>
<dbReference type="InterPro" id="IPR011234">
    <property type="entry name" value="Fumarylacetoacetase-like_C"/>
</dbReference>
<gene>
    <name evidence="3" type="ORF">DCS45_05845</name>
</gene>
<dbReference type="Gene3D" id="3.90.850.10">
    <property type="entry name" value="Fumarylacetoacetase-like, C-terminal domain"/>
    <property type="match status" value="1"/>
</dbReference>
<dbReference type="InterPro" id="IPR050772">
    <property type="entry name" value="Hydratase-Decarb/MhpD_sf"/>
</dbReference>
<reference evidence="3 4" key="1">
    <citation type="journal article" date="2018" name="Nat. Biotechnol.">
        <title>A standardized bacterial taxonomy based on genome phylogeny substantially revises the tree of life.</title>
        <authorList>
            <person name="Parks D.H."/>
            <person name="Chuvochina M."/>
            <person name="Waite D.W."/>
            <person name="Rinke C."/>
            <person name="Skarshewski A."/>
            <person name="Chaumeil P.A."/>
            <person name="Hugenholtz P."/>
        </authorList>
    </citation>
    <scope>NUCLEOTIDE SEQUENCE [LARGE SCALE GENOMIC DNA]</scope>
    <source>
        <strain evidence="3">UBA9169</strain>
    </source>
</reference>
<dbReference type="Pfam" id="PF01557">
    <property type="entry name" value="FAA_hydrolase"/>
    <property type="match status" value="1"/>
</dbReference>
<dbReference type="GO" id="GO:0005737">
    <property type="term" value="C:cytoplasm"/>
    <property type="evidence" value="ECO:0007669"/>
    <property type="project" value="TreeGrafter"/>
</dbReference>
<dbReference type="PANTHER" id="PTHR30143">
    <property type="entry name" value="ACID HYDRATASE"/>
    <property type="match status" value="1"/>
</dbReference>
<dbReference type="Proteomes" id="UP000264719">
    <property type="component" value="Unassembled WGS sequence"/>
</dbReference>
<dbReference type="AlphaFoldDB" id="A0A348WA25"/>
<dbReference type="RefSeq" id="WP_339851949.1">
    <property type="nucleotide sequence ID" value="NZ_CAXAXR010000002.1"/>
</dbReference>
<name>A0A348WA25_9RHOB</name>
<dbReference type="GO" id="GO:0008684">
    <property type="term" value="F:2-oxopent-4-enoate hydratase activity"/>
    <property type="evidence" value="ECO:0007669"/>
    <property type="project" value="TreeGrafter"/>
</dbReference>
<dbReference type="PANTHER" id="PTHR30143:SF0">
    <property type="entry name" value="2-KETO-4-PENTENOATE HYDRATASE"/>
    <property type="match status" value="1"/>
</dbReference>
<accession>A0A348WA25</accession>